<keyword evidence="5 10" id="KW-0067">ATP-binding</keyword>
<dbReference type="InterPro" id="IPR027417">
    <property type="entry name" value="P-loop_NTPase"/>
</dbReference>
<evidence type="ECO:0000256" key="7">
    <source>
        <dbReference type="ARBA" id="ARBA00023065"/>
    </source>
</evidence>
<dbReference type="STRING" id="478744.SAMN05444359_114105"/>
<dbReference type="InParanoid" id="A0A1H9I9G0"/>
<evidence type="ECO:0000313" key="11">
    <source>
        <dbReference type="Proteomes" id="UP000199021"/>
    </source>
</evidence>
<protein>
    <submittedName>
        <fullName evidence="10">Molybdate transport system ATP-binding protein</fullName>
    </submittedName>
</protein>
<evidence type="ECO:0000256" key="5">
    <source>
        <dbReference type="ARBA" id="ARBA00022840"/>
    </source>
</evidence>
<dbReference type="CDD" id="cd03259">
    <property type="entry name" value="ABC_Carb_Solutes_like"/>
    <property type="match status" value="1"/>
</dbReference>
<accession>A0A1H9I9G0</accession>
<dbReference type="Gene3D" id="3.40.50.300">
    <property type="entry name" value="P-loop containing nucleotide triphosphate hydrolases"/>
    <property type="match status" value="1"/>
</dbReference>
<dbReference type="InterPro" id="IPR050093">
    <property type="entry name" value="ABC_SmlMolc_Importer"/>
</dbReference>
<keyword evidence="3" id="KW-0410">Iron transport</keyword>
<evidence type="ECO:0000256" key="8">
    <source>
        <dbReference type="ARBA" id="ARBA00023136"/>
    </source>
</evidence>
<evidence type="ECO:0000256" key="6">
    <source>
        <dbReference type="ARBA" id="ARBA00023004"/>
    </source>
</evidence>
<dbReference type="PROSITE" id="PS50893">
    <property type="entry name" value="ABC_TRANSPORTER_2"/>
    <property type="match status" value="1"/>
</dbReference>
<keyword evidence="1" id="KW-0813">Transport</keyword>
<dbReference type="GO" id="GO:0015408">
    <property type="term" value="F:ABC-type ferric iron transporter activity"/>
    <property type="evidence" value="ECO:0007669"/>
    <property type="project" value="InterPro"/>
</dbReference>
<name>A0A1H9I9G0_9BACT</name>
<keyword evidence="6" id="KW-0408">Iron</keyword>
<dbReference type="GO" id="GO:0016020">
    <property type="term" value="C:membrane"/>
    <property type="evidence" value="ECO:0007669"/>
    <property type="project" value="InterPro"/>
</dbReference>
<keyword evidence="8" id="KW-0472">Membrane</keyword>
<evidence type="ECO:0000313" key="10">
    <source>
        <dbReference type="EMBL" id="SEQ71361.1"/>
    </source>
</evidence>
<keyword evidence="4" id="KW-0547">Nucleotide-binding</keyword>
<dbReference type="InterPro" id="IPR003593">
    <property type="entry name" value="AAA+_ATPase"/>
</dbReference>
<dbReference type="PANTHER" id="PTHR42781">
    <property type="entry name" value="SPERMIDINE/PUTRESCINE IMPORT ATP-BINDING PROTEIN POTA"/>
    <property type="match status" value="1"/>
</dbReference>
<keyword evidence="11" id="KW-1185">Reference proteome</keyword>
<reference evidence="11" key="1">
    <citation type="submission" date="2016-10" db="EMBL/GenBank/DDBJ databases">
        <authorList>
            <person name="Varghese N."/>
            <person name="Submissions S."/>
        </authorList>
    </citation>
    <scope>NUCLEOTIDE SEQUENCE [LARGE SCALE GENOMIC DNA]</scope>
    <source>
        <strain evidence="11">DSM 24740</strain>
    </source>
</reference>
<organism evidence="10 11">
    <name type="scientific">Neolewinella agarilytica</name>
    <dbReference type="NCBI Taxonomy" id="478744"/>
    <lineage>
        <taxon>Bacteria</taxon>
        <taxon>Pseudomonadati</taxon>
        <taxon>Bacteroidota</taxon>
        <taxon>Saprospiria</taxon>
        <taxon>Saprospirales</taxon>
        <taxon>Lewinellaceae</taxon>
        <taxon>Neolewinella</taxon>
    </lineage>
</organism>
<dbReference type="SMART" id="SM00382">
    <property type="entry name" value="AAA"/>
    <property type="match status" value="1"/>
</dbReference>
<dbReference type="Proteomes" id="UP000199021">
    <property type="component" value="Unassembled WGS sequence"/>
</dbReference>
<dbReference type="GO" id="GO:0016887">
    <property type="term" value="F:ATP hydrolysis activity"/>
    <property type="evidence" value="ECO:0007669"/>
    <property type="project" value="InterPro"/>
</dbReference>
<evidence type="ECO:0000259" key="9">
    <source>
        <dbReference type="PROSITE" id="PS50893"/>
    </source>
</evidence>
<evidence type="ECO:0000256" key="4">
    <source>
        <dbReference type="ARBA" id="ARBA00022741"/>
    </source>
</evidence>
<dbReference type="InterPro" id="IPR003439">
    <property type="entry name" value="ABC_transporter-like_ATP-bd"/>
</dbReference>
<dbReference type="PANTHER" id="PTHR42781:SF4">
    <property type="entry name" value="SPERMIDINE_PUTRESCINE IMPORT ATP-BINDING PROTEIN POTA"/>
    <property type="match status" value="1"/>
</dbReference>
<dbReference type="RefSeq" id="WP_090169439.1">
    <property type="nucleotide sequence ID" value="NZ_FOFB01000014.1"/>
</dbReference>
<dbReference type="InterPro" id="IPR015853">
    <property type="entry name" value="ABC_transpr_FbpC"/>
</dbReference>
<gene>
    <name evidence="10" type="ORF">SAMN05444359_114105</name>
</gene>
<keyword evidence="2" id="KW-1003">Cell membrane</keyword>
<dbReference type="AlphaFoldDB" id="A0A1H9I9G0"/>
<evidence type="ECO:0000256" key="2">
    <source>
        <dbReference type="ARBA" id="ARBA00022475"/>
    </source>
</evidence>
<dbReference type="PROSITE" id="PS00211">
    <property type="entry name" value="ABC_TRANSPORTER_1"/>
    <property type="match status" value="1"/>
</dbReference>
<dbReference type="FunCoup" id="A0A1H9I9G0">
    <property type="interactions" value="461"/>
</dbReference>
<dbReference type="OrthoDB" id="9802264at2"/>
<evidence type="ECO:0000256" key="1">
    <source>
        <dbReference type="ARBA" id="ARBA00022448"/>
    </source>
</evidence>
<dbReference type="InterPro" id="IPR017871">
    <property type="entry name" value="ABC_transporter-like_CS"/>
</dbReference>
<dbReference type="GO" id="GO:0005524">
    <property type="term" value="F:ATP binding"/>
    <property type="evidence" value="ECO:0007669"/>
    <property type="project" value="UniProtKB-KW"/>
</dbReference>
<feature type="domain" description="ABC transporter" evidence="9">
    <location>
        <begin position="1"/>
        <end position="234"/>
    </location>
</feature>
<dbReference type="EMBL" id="FOFB01000014">
    <property type="protein sequence ID" value="SEQ71361.1"/>
    <property type="molecule type" value="Genomic_DNA"/>
</dbReference>
<proteinExistence type="predicted"/>
<keyword evidence="7" id="KW-0406">Ion transport</keyword>
<dbReference type="Pfam" id="PF00005">
    <property type="entry name" value="ABC_tran"/>
    <property type="match status" value="1"/>
</dbReference>
<evidence type="ECO:0000256" key="3">
    <source>
        <dbReference type="ARBA" id="ARBA00022496"/>
    </source>
</evidence>
<dbReference type="SUPFAM" id="SSF52540">
    <property type="entry name" value="P-loop containing nucleoside triphosphate hydrolases"/>
    <property type="match status" value="1"/>
</dbReference>
<sequence length="296" mass="32493">MISLQVRKSLNAAGGEMLLQLDLRVERGELVTLYGPSGAGKTSTLRMLAGLLSPQSGQIRVNGKAWFDAEAGINLPPGQRNIGYVFQDYALFPNMTVRENLRFALRKGEADSKVDEQLDVMELGALAGQKPATLSGGQQQRVALARALVQQPDILLLDEPLSALDPSLRRRLSDHLQQWHRSLGLTTILVSHDSREILQLADRVLEMREGKIVRTGSPQEILFPDLKAATLQMVATLLSVIIRDDTATLEVAVSYPVWPQAQLRLTAAADTVAGWQVGDELIIELTDAGYKIGQRR</sequence>